<name>A0A2H0BTS1_9BACT</name>
<dbReference type="Pfam" id="PF08241">
    <property type="entry name" value="Methyltransf_11"/>
    <property type="match status" value="1"/>
</dbReference>
<dbReference type="InterPro" id="IPR029063">
    <property type="entry name" value="SAM-dependent_MTases_sf"/>
</dbReference>
<proteinExistence type="predicted"/>
<dbReference type="Proteomes" id="UP000231581">
    <property type="component" value="Unassembled WGS sequence"/>
</dbReference>
<dbReference type="InterPro" id="IPR013216">
    <property type="entry name" value="Methyltransf_11"/>
</dbReference>
<dbReference type="AlphaFoldDB" id="A0A2H0BTS1"/>
<dbReference type="EMBL" id="PCSZ01000013">
    <property type="protein sequence ID" value="PIP60929.1"/>
    <property type="molecule type" value="Genomic_DNA"/>
</dbReference>
<accession>A0A2H0BTS1</accession>
<evidence type="ECO:0000313" key="3">
    <source>
        <dbReference type="EMBL" id="PIP60929.1"/>
    </source>
</evidence>
<dbReference type="PANTHER" id="PTHR44068">
    <property type="entry name" value="ZGC:194242"/>
    <property type="match status" value="1"/>
</dbReference>
<organism evidence="3 4">
    <name type="scientific">Candidatus Uhrbacteria bacterium CG22_combo_CG10-13_8_21_14_all_47_17</name>
    <dbReference type="NCBI Taxonomy" id="1975041"/>
    <lineage>
        <taxon>Bacteria</taxon>
        <taxon>Candidatus Uhriibacteriota</taxon>
    </lineage>
</organism>
<reference evidence="3 4" key="1">
    <citation type="submission" date="2017-09" db="EMBL/GenBank/DDBJ databases">
        <title>Depth-based differentiation of microbial function through sediment-hosted aquifers and enrichment of novel symbionts in the deep terrestrial subsurface.</title>
        <authorList>
            <person name="Probst A.J."/>
            <person name="Ladd B."/>
            <person name="Jarett J.K."/>
            <person name="Geller-Mcgrath D.E."/>
            <person name="Sieber C.M."/>
            <person name="Emerson J.B."/>
            <person name="Anantharaman K."/>
            <person name="Thomas B.C."/>
            <person name="Malmstrom R."/>
            <person name="Stieglmeier M."/>
            <person name="Klingl A."/>
            <person name="Woyke T."/>
            <person name="Ryan C.M."/>
            <person name="Banfield J.F."/>
        </authorList>
    </citation>
    <scope>NUCLEOTIDE SEQUENCE [LARGE SCALE GENOMIC DNA]</scope>
    <source>
        <strain evidence="3">CG22_combo_CG10-13_8_21_14_all_47_17</strain>
    </source>
</reference>
<evidence type="ECO:0000313" key="4">
    <source>
        <dbReference type="Proteomes" id="UP000231581"/>
    </source>
</evidence>
<dbReference type="Gene3D" id="3.40.50.150">
    <property type="entry name" value="Vaccinia Virus protein VP39"/>
    <property type="match status" value="1"/>
</dbReference>
<sequence>MNPLKPEFAYLSGKLLSSRVYPEFFPLQKNEHVLNVGFGDGPQALVYDGNFQEMIGVEIQTDRLERARHMLQSQGVERVRLVEGNVEQLPFESDTFDAVLAIDIVEHVQHPDIFLQELFRVLRPGGRMLITFPAMHDHFEDAMSFVGRLLKPWKHRAQHHHEGPWHPDAHAHVHPIPVWKKRVEDTGFVFVKSRATTMFPPLHLYGISRFWFSIEWLHALDRKIASSRIQNLGQTVMAEFSKPLA</sequence>
<comment type="caution">
    <text evidence="3">The sequence shown here is derived from an EMBL/GenBank/DDBJ whole genome shotgun (WGS) entry which is preliminary data.</text>
</comment>
<dbReference type="SUPFAM" id="SSF53335">
    <property type="entry name" value="S-adenosyl-L-methionine-dependent methyltransferases"/>
    <property type="match status" value="1"/>
</dbReference>
<feature type="domain" description="Methyltransferase type 11" evidence="2">
    <location>
        <begin position="34"/>
        <end position="130"/>
    </location>
</feature>
<dbReference type="CDD" id="cd02440">
    <property type="entry name" value="AdoMet_MTases"/>
    <property type="match status" value="1"/>
</dbReference>
<protein>
    <recommendedName>
        <fullName evidence="2">Methyltransferase type 11 domain-containing protein</fullName>
    </recommendedName>
</protein>
<gene>
    <name evidence="3" type="ORF">COX00_00535</name>
</gene>
<dbReference type="InterPro" id="IPR050447">
    <property type="entry name" value="Erg6_SMT_methyltransf"/>
</dbReference>
<evidence type="ECO:0000256" key="1">
    <source>
        <dbReference type="ARBA" id="ARBA00022679"/>
    </source>
</evidence>
<keyword evidence="1" id="KW-0808">Transferase</keyword>
<evidence type="ECO:0000259" key="2">
    <source>
        <dbReference type="Pfam" id="PF08241"/>
    </source>
</evidence>
<dbReference type="GO" id="GO:0008757">
    <property type="term" value="F:S-adenosylmethionine-dependent methyltransferase activity"/>
    <property type="evidence" value="ECO:0007669"/>
    <property type="project" value="InterPro"/>
</dbReference>
<dbReference type="PANTHER" id="PTHR44068:SF11">
    <property type="entry name" value="GERANYL DIPHOSPHATE 2-C-METHYLTRANSFERASE"/>
    <property type="match status" value="1"/>
</dbReference>